<feature type="region of interest" description="Disordered" evidence="1">
    <location>
        <begin position="89"/>
        <end position="112"/>
    </location>
</feature>
<gene>
    <name evidence="2" type="ORF">MPNT_70005</name>
</gene>
<proteinExistence type="predicted"/>
<protein>
    <submittedName>
        <fullName evidence="2">Uncharacterized protein</fullName>
    </submittedName>
</protein>
<evidence type="ECO:0000313" key="2">
    <source>
        <dbReference type="EMBL" id="CAF0704416.1"/>
    </source>
</evidence>
<dbReference type="Proteomes" id="UP000663859">
    <property type="component" value="Unassembled WGS sequence"/>
</dbReference>
<dbReference type="EMBL" id="CAJNOB010000067">
    <property type="protein sequence ID" value="CAF0704416.1"/>
    <property type="molecule type" value="Genomic_DNA"/>
</dbReference>
<dbReference type="AlphaFoldDB" id="A0A8J2BSH5"/>
<name>A0A8J2BSH5_9BACT</name>
<evidence type="ECO:0000313" key="3">
    <source>
        <dbReference type="Proteomes" id="UP000663859"/>
    </source>
</evidence>
<evidence type="ECO:0000256" key="1">
    <source>
        <dbReference type="SAM" id="MobiDB-lite"/>
    </source>
</evidence>
<sequence length="139" mass="15323">MVAGRQNVVGEPTRGRRSPYVRKRKLAFCPPVRSRAKRVAHWEMARSFRRGGMGQNLSGLAVCPPVASPQPLILPGEIARRICLHLQIKSHEEKHGPPAQPSRPRWDAKPGSEETCVLSIGLHGKRGYPPGSTPFRPPA</sequence>
<organism evidence="2 3">
    <name type="scientific">Candidatus Methylacidithermus pantelleriae</name>
    <dbReference type="NCBI Taxonomy" id="2744239"/>
    <lineage>
        <taxon>Bacteria</taxon>
        <taxon>Pseudomonadati</taxon>
        <taxon>Verrucomicrobiota</taxon>
        <taxon>Methylacidiphilae</taxon>
        <taxon>Methylacidiphilales</taxon>
        <taxon>Methylacidiphilaceae</taxon>
        <taxon>Candidatus Methylacidithermus</taxon>
    </lineage>
</organism>
<reference evidence="2" key="1">
    <citation type="submission" date="2021-02" db="EMBL/GenBank/DDBJ databases">
        <authorList>
            <person name="Cremers G."/>
            <person name="Picone N."/>
        </authorList>
    </citation>
    <scope>NUCLEOTIDE SEQUENCE</scope>
    <source>
        <strain evidence="2">PQ17</strain>
    </source>
</reference>
<comment type="caution">
    <text evidence="2">The sequence shown here is derived from an EMBL/GenBank/DDBJ whole genome shotgun (WGS) entry which is preliminary data.</text>
</comment>
<keyword evidence="3" id="KW-1185">Reference proteome</keyword>
<accession>A0A8J2BSH5</accession>